<sequence length="62" mass="7249">MKTNEELQGMTHDELVAYAEELQTDLKSSRSSLTFYCEEKNKLEKKFDNFKNMVKSLVTLVD</sequence>
<gene>
    <name evidence="1" type="ORF">DW204_10190</name>
</gene>
<dbReference type="AlphaFoldDB" id="A0A414WWW6"/>
<protein>
    <submittedName>
        <fullName evidence="1">Uncharacterized protein</fullName>
    </submittedName>
</protein>
<dbReference type="RefSeq" id="WP_118243958.1">
    <property type="nucleotide sequence ID" value="NZ_DBFBRJ010000048.1"/>
</dbReference>
<name>A0A414WWW6_9BACT</name>
<organism evidence="1 2">
    <name type="scientific">Phocaeicola plebeius</name>
    <dbReference type="NCBI Taxonomy" id="310297"/>
    <lineage>
        <taxon>Bacteria</taxon>
        <taxon>Pseudomonadati</taxon>
        <taxon>Bacteroidota</taxon>
        <taxon>Bacteroidia</taxon>
        <taxon>Bacteroidales</taxon>
        <taxon>Bacteroidaceae</taxon>
        <taxon>Phocaeicola</taxon>
    </lineage>
</organism>
<proteinExistence type="predicted"/>
<accession>A0A414WWW6</accession>
<reference evidence="1 2" key="1">
    <citation type="submission" date="2018-08" db="EMBL/GenBank/DDBJ databases">
        <title>A genome reference for cultivated species of the human gut microbiota.</title>
        <authorList>
            <person name="Zou Y."/>
            <person name="Xue W."/>
            <person name="Luo G."/>
        </authorList>
    </citation>
    <scope>NUCLEOTIDE SEQUENCE [LARGE SCALE GENOMIC DNA]</scope>
    <source>
        <strain evidence="1 2">AM17-44</strain>
    </source>
</reference>
<evidence type="ECO:0000313" key="2">
    <source>
        <dbReference type="Proteomes" id="UP000284998"/>
    </source>
</evidence>
<dbReference type="EMBL" id="QRJS01000024">
    <property type="protein sequence ID" value="RHH43203.1"/>
    <property type="molecule type" value="Genomic_DNA"/>
</dbReference>
<evidence type="ECO:0000313" key="1">
    <source>
        <dbReference type="EMBL" id="RHH43203.1"/>
    </source>
</evidence>
<comment type="caution">
    <text evidence="1">The sequence shown here is derived from an EMBL/GenBank/DDBJ whole genome shotgun (WGS) entry which is preliminary data.</text>
</comment>
<dbReference type="Proteomes" id="UP000284998">
    <property type="component" value="Unassembled WGS sequence"/>
</dbReference>